<dbReference type="PATRIC" id="fig|1308866.3.peg.1868"/>
<evidence type="ECO:0000256" key="1">
    <source>
        <dbReference type="SAM" id="Coils"/>
    </source>
</evidence>
<dbReference type="OrthoDB" id="2167788at2"/>
<dbReference type="eggNOG" id="COG4550">
    <property type="taxonomic scope" value="Bacteria"/>
</dbReference>
<dbReference type="RefSeq" id="WP_003468890.1">
    <property type="nucleotide sequence ID" value="NZ_APML01000033.1"/>
</dbReference>
<dbReference type="EMBL" id="APML01000033">
    <property type="protein sequence ID" value="ENH96672.1"/>
    <property type="molecule type" value="Genomic_DNA"/>
</dbReference>
<dbReference type="SUPFAM" id="SSF158622">
    <property type="entry name" value="YheA/YmcA-like"/>
    <property type="match status" value="1"/>
</dbReference>
<dbReference type="InterPro" id="IPR010368">
    <property type="entry name" value="Com_YlbF"/>
</dbReference>
<dbReference type="STRING" id="1308866.J416_09239"/>
<evidence type="ECO:0000313" key="3">
    <source>
        <dbReference type="Proteomes" id="UP000012283"/>
    </source>
</evidence>
<keyword evidence="1" id="KW-0175">Coiled coil</keyword>
<proteinExistence type="predicted"/>
<dbReference type="InterPro" id="IPR023378">
    <property type="entry name" value="YheA/YmcA-like_dom_sf"/>
</dbReference>
<dbReference type="Gene3D" id="1.20.1500.10">
    <property type="entry name" value="YheA/YmcA-like"/>
    <property type="match status" value="1"/>
</dbReference>
<name>N4WKI7_9BACI</name>
<accession>N4WKI7</accession>
<reference evidence="2 3" key="1">
    <citation type="submission" date="2013-03" db="EMBL/GenBank/DDBJ databases">
        <title>Draft genome sequence of Gracibacillus halophilus YIM-C55.5, a moderately halophilic and thermophilic organism from the Xiaochaidamu salt lake.</title>
        <authorList>
            <person name="Sugumar T."/>
            <person name="Polireddy D.R."/>
            <person name="Antony A."/>
            <person name="Madhava Y.R."/>
            <person name="Sivakumar N."/>
        </authorList>
    </citation>
    <scope>NUCLEOTIDE SEQUENCE [LARGE SCALE GENOMIC DNA]</scope>
    <source>
        <strain evidence="2 3">YIM-C55.5</strain>
    </source>
</reference>
<dbReference type="InterPro" id="IPR016783">
    <property type="entry name" value="Biofilm_formation_YmcA"/>
</dbReference>
<evidence type="ECO:0000313" key="2">
    <source>
        <dbReference type="EMBL" id="ENH96672.1"/>
    </source>
</evidence>
<dbReference type="PIRSF" id="PIRSF021287">
    <property type="entry name" value="Biofilm_formation_YmcA"/>
    <property type="match status" value="1"/>
</dbReference>
<comment type="caution">
    <text evidence="2">The sequence shown here is derived from an EMBL/GenBank/DDBJ whole genome shotgun (WGS) entry which is preliminary data.</text>
</comment>
<dbReference type="InterPro" id="IPR052767">
    <property type="entry name" value="Bact_com_dev_regulator"/>
</dbReference>
<protein>
    <recommendedName>
        <fullName evidence="4">Cell fate regulator YmcA, YheA/YmcA/DUF963 family (Controls sporulation, competence, biofilm development)</fullName>
    </recommendedName>
</protein>
<organism evidence="2 3">
    <name type="scientific">Gracilibacillus halophilus YIM-C55.5</name>
    <dbReference type="NCBI Taxonomy" id="1308866"/>
    <lineage>
        <taxon>Bacteria</taxon>
        <taxon>Bacillati</taxon>
        <taxon>Bacillota</taxon>
        <taxon>Bacilli</taxon>
        <taxon>Bacillales</taxon>
        <taxon>Bacillaceae</taxon>
        <taxon>Gracilibacillus</taxon>
    </lineage>
</organism>
<evidence type="ECO:0008006" key="4">
    <source>
        <dbReference type="Google" id="ProtNLM"/>
    </source>
</evidence>
<dbReference type="Pfam" id="PF06133">
    <property type="entry name" value="Com_YlbF"/>
    <property type="match status" value="1"/>
</dbReference>
<dbReference type="Proteomes" id="UP000012283">
    <property type="component" value="Unassembled WGS sequence"/>
</dbReference>
<sequence>MAKYTRAEVIEEAQSLAKKMADIEEIERFKQLETKLNENEKIQTLIKKMKALQKQAVNFQAYGKHEALKKVEAEIDRLQEEIDAIPIVQEFKDSQVEINDTLQLVTNTIAREITNEVIRSTGGDILTGKTGTEQNQE</sequence>
<gene>
    <name evidence="2" type="ORF">J416_09239</name>
</gene>
<dbReference type="AlphaFoldDB" id="N4WKI7"/>
<dbReference type="PANTHER" id="PTHR38448:SF1">
    <property type="entry name" value="YLBF FAMILY REGULATOR"/>
    <property type="match status" value="1"/>
</dbReference>
<feature type="coiled-coil region" evidence="1">
    <location>
        <begin position="6"/>
        <end position="81"/>
    </location>
</feature>
<dbReference type="PANTHER" id="PTHR38448">
    <property type="entry name" value="REGULATORY PROTEIN YLBF-RELATED"/>
    <property type="match status" value="1"/>
</dbReference>
<keyword evidence="3" id="KW-1185">Reference proteome</keyword>